<dbReference type="EMBL" id="JQ691611">
    <property type="protein sequence ID" value="AFH21002.1"/>
    <property type="molecule type" value="Genomic_DNA"/>
</dbReference>
<dbReference type="RefSeq" id="YP_009015080.1">
    <property type="nucleotide sequence ID" value="NC_023717.1"/>
</dbReference>
<sequence>MKEKLISLWKRFFPDPIDTNPEHFDAWFQHKIGQGLRGGDVYFAIREEGSTKLPTLNKKFQLFKELENAERFRKELQRDNPHVTLEIVVARAFYSFPEV</sequence>
<dbReference type="Proteomes" id="UP000011829">
    <property type="component" value="Segment"/>
</dbReference>
<dbReference type="OrthoDB" id="35660at10239"/>
<dbReference type="KEGG" id="vg:18562960"/>
<accession>M1F1A6</accession>
<protein>
    <submittedName>
        <fullName evidence="1">Uncharacterized protein</fullName>
    </submittedName>
</protein>
<dbReference type="GeneID" id="18562960"/>
<gene>
    <name evidence="1" type="ORF">CR9_118</name>
</gene>
<proteinExistence type="predicted"/>
<evidence type="ECO:0000313" key="1">
    <source>
        <dbReference type="EMBL" id="AFH21002.1"/>
    </source>
</evidence>
<organism evidence="1 2">
    <name type="scientific">Cronobacter phage CR9</name>
    <dbReference type="NCBI Taxonomy" id="1162290"/>
    <lineage>
        <taxon>Viruses</taxon>
        <taxon>Duplodnaviria</taxon>
        <taxon>Heunggongvirae</taxon>
        <taxon>Uroviricota</taxon>
        <taxon>Caudoviricetes</taxon>
        <taxon>Vequintavirinae</taxon>
        <taxon>Certrevirus</taxon>
        <taxon>Certrevirus CR9</taxon>
    </lineage>
</organism>
<name>M1F1A6_9CAUD</name>
<evidence type="ECO:0000313" key="2">
    <source>
        <dbReference type="Proteomes" id="UP000011829"/>
    </source>
</evidence>
<keyword evidence="2" id="KW-1185">Reference proteome</keyword>
<reference evidence="1 2" key="1">
    <citation type="submission" date="2012-02" db="EMBL/GenBank/DDBJ databases">
        <title>Complete Genome Sequence of Cronobacter sakazakii Bacteriophage CR9.</title>
        <authorList>
            <person name="Shin H."/>
            <person name="Lee J.-H."/>
            <person name="Kim Y."/>
            <person name="Ryu S."/>
        </authorList>
    </citation>
    <scope>NUCLEOTIDE SEQUENCE [LARGE SCALE GENOMIC DNA]</scope>
</reference>